<dbReference type="GO" id="GO:0008017">
    <property type="term" value="F:microtubule binding"/>
    <property type="evidence" value="ECO:0007669"/>
    <property type="project" value="InterPro"/>
</dbReference>
<evidence type="ECO:0000256" key="13">
    <source>
        <dbReference type="ARBA" id="ARBA00061030"/>
    </source>
</evidence>
<evidence type="ECO:0000256" key="2">
    <source>
        <dbReference type="ARBA" id="ARBA00022490"/>
    </source>
</evidence>
<evidence type="ECO:0000256" key="5">
    <source>
        <dbReference type="ARBA" id="ARBA00022741"/>
    </source>
</evidence>
<dbReference type="SMART" id="SM00129">
    <property type="entry name" value="KISc"/>
    <property type="match status" value="1"/>
</dbReference>
<dbReference type="PROSITE" id="PS50067">
    <property type="entry name" value="KINESIN_MOTOR_2"/>
    <property type="match status" value="1"/>
</dbReference>
<evidence type="ECO:0000256" key="4">
    <source>
        <dbReference type="ARBA" id="ARBA00022701"/>
    </source>
</evidence>
<keyword evidence="12" id="KW-0131">Cell cycle</keyword>
<organism evidence="18 19">
    <name type="scientific">Ditylenchus destructor</name>
    <dbReference type="NCBI Taxonomy" id="166010"/>
    <lineage>
        <taxon>Eukaryota</taxon>
        <taxon>Metazoa</taxon>
        <taxon>Ecdysozoa</taxon>
        <taxon>Nematoda</taxon>
        <taxon>Chromadorea</taxon>
        <taxon>Rhabditida</taxon>
        <taxon>Tylenchina</taxon>
        <taxon>Tylenchomorpha</taxon>
        <taxon>Sphaerularioidea</taxon>
        <taxon>Anguinidae</taxon>
        <taxon>Anguininae</taxon>
        <taxon>Ditylenchus</taxon>
    </lineage>
</organism>
<dbReference type="CDD" id="cd01367">
    <property type="entry name" value="KISc_KIF2_like"/>
    <property type="match status" value="1"/>
</dbReference>
<evidence type="ECO:0000256" key="15">
    <source>
        <dbReference type="RuleBase" id="RU000394"/>
    </source>
</evidence>
<evidence type="ECO:0000259" key="17">
    <source>
        <dbReference type="PROSITE" id="PS50067"/>
    </source>
</evidence>
<proteinExistence type="inferred from homology"/>
<dbReference type="GO" id="GO:0007018">
    <property type="term" value="P:microtubule-based movement"/>
    <property type="evidence" value="ECO:0007669"/>
    <property type="project" value="InterPro"/>
</dbReference>
<dbReference type="GO" id="GO:0051301">
    <property type="term" value="P:cell division"/>
    <property type="evidence" value="ECO:0007669"/>
    <property type="project" value="UniProtKB-KW"/>
</dbReference>
<evidence type="ECO:0000256" key="12">
    <source>
        <dbReference type="ARBA" id="ARBA00023306"/>
    </source>
</evidence>
<comment type="subcellular location">
    <subcellularLocation>
        <location evidence="1">Cytoplasm</location>
        <location evidence="1">Cytoskeleton</location>
        <location evidence="1">Spindle pole</location>
    </subcellularLocation>
</comment>
<keyword evidence="8 14" id="KW-0067">ATP-binding</keyword>
<dbReference type="PRINTS" id="PR00380">
    <property type="entry name" value="KINESINHEAVY"/>
</dbReference>
<dbReference type="InterPro" id="IPR054473">
    <property type="entry name" value="KIF2A-like_N"/>
</dbReference>
<dbReference type="InterPro" id="IPR027417">
    <property type="entry name" value="P-loop_NTPase"/>
</dbReference>
<evidence type="ECO:0000256" key="9">
    <source>
        <dbReference type="ARBA" id="ARBA00023054"/>
    </source>
</evidence>
<sequence length="558" mass="62360">MEAPEPKIHAPGEKSVGRDGRVHQAIISKITDQDNVTVQWFENGKDQGKTISLAVLRRSNPGLFNASRASMLQSPADRPNSENVPRQSLQNLDKTLTDFEMDDEHITSSRTGCMSVDLDESANMDDDERKDHAKEEVKVVKLQRRNTIHGKGDTRHRASVKPPQMPKKSGINPQNAAIHSMIRDYQSELNYSPLKASDEVKEIRICVAVRKRPLNSSESKKGEIEIVSVHSKDELVVHQPQAKVDLTKYVENQQFRFDYTFDEKADIALVHKFTAQPLIETIFEGGRSTCFAYGQTGSGKTHTMGGTFVGKRQVCSEGIYALAAQDVFEMLQSPKYHSLNLAVYCTFFEIYGSNAYDLLNKKIKLRILEDGKKQVQVVDLTETRVHNVGEVMNCIKSGSERRTAGTTTANSNSSRSHAIFQIILRKIGKSKNPLHGKISLIDLAGNERGKDANSGDQQTRMEGAEINRSLLALKECIRAMGRDQDHVPFRDSKLTLVLRDSFTEQNSKVCMIATISPAMSHVEDTLNTLRYADRVKELGSDSPKNVTGPNNKKYGTRK</sequence>
<name>A0AAD4MVW2_9BILA</name>
<keyword evidence="7" id="KW-0159">Chromosome partition</keyword>
<feature type="region of interest" description="Disordered" evidence="16">
    <location>
        <begin position="149"/>
        <end position="172"/>
    </location>
</feature>
<dbReference type="PANTHER" id="PTHR47971">
    <property type="entry name" value="KINESIN-RELATED PROTEIN 6"/>
    <property type="match status" value="1"/>
</dbReference>
<dbReference type="Proteomes" id="UP001201812">
    <property type="component" value="Unassembled WGS sequence"/>
</dbReference>
<accession>A0AAD4MVW2</accession>
<feature type="binding site" evidence="14">
    <location>
        <begin position="294"/>
        <end position="301"/>
    </location>
    <ligand>
        <name>ATP</name>
        <dbReference type="ChEBI" id="CHEBI:30616"/>
    </ligand>
</feature>
<evidence type="ECO:0000313" key="19">
    <source>
        <dbReference type="Proteomes" id="UP001201812"/>
    </source>
</evidence>
<dbReference type="PROSITE" id="PS00411">
    <property type="entry name" value="KINESIN_MOTOR_1"/>
    <property type="match status" value="1"/>
</dbReference>
<dbReference type="GO" id="GO:0007019">
    <property type="term" value="P:microtubule depolymerization"/>
    <property type="evidence" value="ECO:0007669"/>
    <property type="project" value="TreeGrafter"/>
</dbReference>
<dbReference type="InterPro" id="IPR036961">
    <property type="entry name" value="Kinesin_motor_dom_sf"/>
</dbReference>
<keyword evidence="2" id="KW-0963">Cytoplasm</keyword>
<keyword evidence="19" id="KW-1185">Reference proteome</keyword>
<dbReference type="AlphaFoldDB" id="A0AAD4MVW2"/>
<evidence type="ECO:0000256" key="8">
    <source>
        <dbReference type="ARBA" id="ARBA00022840"/>
    </source>
</evidence>
<dbReference type="GO" id="GO:0007059">
    <property type="term" value="P:chromosome segregation"/>
    <property type="evidence" value="ECO:0007669"/>
    <property type="project" value="UniProtKB-KW"/>
</dbReference>
<comment type="similarity">
    <text evidence="13">Belongs to the TRAFAC class myosin-kinesin ATPase superfamily. Kinesin family. KIN-13 subfamily.</text>
</comment>
<evidence type="ECO:0000256" key="16">
    <source>
        <dbReference type="SAM" id="MobiDB-lite"/>
    </source>
</evidence>
<keyword evidence="4 15" id="KW-0493">Microtubule</keyword>
<feature type="domain" description="Kinesin motor" evidence="17">
    <location>
        <begin position="204"/>
        <end position="538"/>
    </location>
</feature>
<feature type="region of interest" description="Disordered" evidence="16">
    <location>
        <begin position="537"/>
        <end position="558"/>
    </location>
</feature>
<dbReference type="GO" id="GO:0005524">
    <property type="term" value="F:ATP binding"/>
    <property type="evidence" value="ECO:0007669"/>
    <property type="project" value="UniProtKB-UniRule"/>
</dbReference>
<dbReference type="PANTHER" id="PTHR47971:SF8">
    <property type="entry name" value="KINESIN-LIKE PROTEIN"/>
    <property type="match status" value="1"/>
</dbReference>
<dbReference type="EMBL" id="JAKKPZ010000033">
    <property type="protein sequence ID" value="KAI1708862.1"/>
    <property type="molecule type" value="Genomic_DNA"/>
</dbReference>
<dbReference type="FunFam" id="3.40.850.10:FF:000012">
    <property type="entry name" value="Kinesin-like protein"/>
    <property type="match status" value="1"/>
</dbReference>
<dbReference type="InterPro" id="IPR001752">
    <property type="entry name" value="Kinesin_motor_dom"/>
</dbReference>
<dbReference type="GO" id="GO:0003777">
    <property type="term" value="F:microtubule motor activity"/>
    <property type="evidence" value="ECO:0007669"/>
    <property type="project" value="InterPro"/>
</dbReference>
<gene>
    <name evidence="18" type="ORF">DdX_11619</name>
</gene>
<keyword evidence="11" id="KW-0206">Cytoskeleton</keyword>
<dbReference type="Gene3D" id="3.40.850.10">
    <property type="entry name" value="Kinesin motor domain"/>
    <property type="match status" value="1"/>
</dbReference>
<reference evidence="18" key="1">
    <citation type="submission" date="2022-01" db="EMBL/GenBank/DDBJ databases">
        <title>Genome Sequence Resource for Two Populations of Ditylenchus destructor, the Migratory Endoparasitic Phytonematode.</title>
        <authorList>
            <person name="Zhang H."/>
            <person name="Lin R."/>
            <person name="Xie B."/>
        </authorList>
    </citation>
    <scope>NUCLEOTIDE SEQUENCE</scope>
    <source>
        <strain evidence="18">BazhouSP</strain>
    </source>
</reference>
<keyword evidence="9" id="KW-0175">Coiled coil</keyword>
<dbReference type="GO" id="GO:0000922">
    <property type="term" value="C:spindle pole"/>
    <property type="evidence" value="ECO:0007669"/>
    <property type="project" value="UniProtKB-SubCell"/>
</dbReference>
<evidence type="ECO:0000256" key="10">
    <source>
        <dbReference type="ARBA" id="ARBA00023175"/>
    </source>
</evidence>
<protein>
    <recommendedName>
        <fullName evidence="15">Kinesin-like protein</fullName>
    </recommendedName>
</protein>
<keyword evidence="5 14" id="KW-0547">Nucleotide-binding</keyword>
<dbReference type="InterPro" id="IPR027640">
    <property type="entry name" value="Kinesin-like_fam"/>
</dbReference>
<keyword evidence="6" id="KW-0498">Mitosis</keyword>
<dbReference type="GO" id="GO:0005828">
    <property type="term" value="C:kinetochore microtubule"/>
    <property type="evidence" value="ECO:0007669"/>
    <property type="project" value="UniProtKB-ARBA"/>
</dbReference>
<dbReference type="SUPFAM" id="SSF52540">
    <property type="entry name" value="P-loop containing nucleoside triphosphate hydrolases"/>
    <property type="match status" value="1"/>
</dbReference>
<evidence type="ECO:0000256" key="6">
    <source>
        <dbReference type="ARBA" id="ARBA00022776"/>
    </source>
</evidence>
<evidence type="ECO:0000313" key="18">
    <source>
        <dbReference type="EMBL" id="KAI1708862.1"/>
    </source>
</evidence>
<evidence type="ECO:0000256" key="7">
    <source>
        <dbReference type="ARBA" id="ARBA00022829"/>
    </source>
</evidence>
<evidence type="ECO:0000256" key="11">
    <source>
        <dbReference type="ARBA" id="ARBA00023212"/>
    </source>
</evidence>
<keyword evidence="3" id="KW-0132">Cell division</keyword>
<evidence type="ECO:0000256" key="1">
    <source>
        <dbReference type="ARBA" id="ARBA00004647"/>
    </source>
</evidence>
<dbReference type="Pfam" id="PF22923">
    <property type="entry name" value="KIF2A-like_1st"/>
    <property type="match status" value="1"/>
</dbReference>
<keyword evidence="10 14" id="KW-0505">Motor protein</keyword>
<comment type="caution">
    <text evidence="18">The sequence shown here is derived from an EMBL/GenBank/DDBJ whole genome shotgun (WGS) entry which is preliminary data.</text>
</comment>
<evidence type="ECO:0000256" key="3">
    <source>
        <dbReference type="ARBA" id="ARBA00022618"/>
    </source>
</evidence>
<dbReference type="Pfam" id="PF00225">
    <property type="entry name" value="Kinesin"/>
    <property type="match status" value="1"/>
</dbReference>
<dbReference type="InterPro" id="IPR019821">
    <property type="entry name" value="Kinesin_motor_CS"/>
</dbReference>
<evidence type="ECO:0000256" key="14">
    <source>
        <dbReference type="PROSITE-ProRule" id="PRU00283"/>
    </source>
</evidence>